<feature type="domain" description="Beta-lactamase-related" evidence="2">
    <location>
        <begin position="14"/>
        <end position="95"/>
    </location>
</feature>
<evidence type="ECO:0000313" key="4">
    <source>
        <dbReference type="Proteomes" id="UP001144673"/>
    </source>
</evidence>
<comment type="similarity">
    <text evidence="1">Belongs to the peptidase S12 family.</text>
</comment>
<reference evidence="3" key="1">
    <citation type="journal article" date="2023" name="Access Microbiol">
        <title>De-novo genome assembly for Akanthomyces muscarius, a biocontrol agent of insect agricultural pests.</title>
        <authorList>
            <person name="Erdos Z."/>
            <person name="Studholme D.J."/>
            <person name="Raymond B."/>
            <person name="Sharma M."/>
        </authorList>
    </citation>
    <scope>NUCLEOTIDE SEQUENCE</scope>
    <source>
        <strain evidence="3">Ve6</strain>
    </source>
</reference>
<dbReference type="PANTHER" id="PTHR46825">
    <property type="entry name" value="D-ALANYL-D-ALANINE-CARBOXYPEPTIDASE/ENDOPEPTIDASE AMPH"/>
    <property type="match status" value="1"/>
</dbReference>
<organism evidence="3 4">
    <name type="scientific">Akanthomyces muscarius</name>
    <name type="common">Entomopathogenic fungus</name>
    <name type="synonym">Lecanicillium muscarium</name>
    <dbReference type="NCBI Taxonomy" id="2231603"/>
    <lineage>
        <taxon>Eukaryota</taxon>
        <taxon>Fungi</taxon>
        <taxon>Dikarya</taxon>
        <taxon>Ascomycota</taxon>
        <taxon>Pezizomycotina</taxon>
        <taxon>Sordariomycetes</taxon>
        <taxon>Hypocreomycetidae</taxon>
        <taxon>Hypocreales</taxon>
        <taxon>Cordycipitaceae</taxon>
        <taxon>Akanthomyces</taxon>
    </lineage>
</organism>
<dbReference type="Gene3D" id="3.40.710.10">
    <property type="entry name" value="DD-peptidase/beta-lactamase superfamily"/>
    <property type="match status" value="1"/>
</dbReference>
<dbReference type="PANTHER" id="PTHR46825:SF9">
    <property type="entry name" value="BETA-LACTAMASE-RELATED DOMAIN-CONTAINING PROTEIN"/>
    <property type="match status" value="1"/>
</dbReference>
<dbReference type="GeneID" id="80887594"/>
<dbReference type="InterPro" id="IPR012338">
    <property type="entry name" value="Beta-lactam/transpept-like"/>
</dbReference>
<sequence>MAELQARLARLGPTIERLMSIGGTPGLALGVVSLDKPVYYANYGFREVDKELPVTQDTIFPACSLAKAVTSAAMGLLVDGNKVTWDSPIHNLLPAF</sequence>
<evidence type="ECO:0000256" key="1">
    <source>
        <dbReference type="ARBA" id="ARBA00038215"/>
    </source>
</evidence>
<comment type="caution">
    <text evidence="3">The sequence shown here is derived from an EMBL/GenBank/DDBJ whole genome shotgun (WGS) entry which is preliminary data.</text>
</comment>
<keyword evidence="4" id="KW-1185">Reference proteome</keyword>
<evidence type="ECO:0000313" key="3">
    <source>
        <dbReference type="EMBL" id="KAJ4155178.1"/>
    </source>
</evidence>
<evidence type="ECO:0000259" key="2">
    <source>
        <dbReference type="Pfam" id="PF00144"/>
    </source>
</evidence>
<accession>A0A9W8UL41</accession>
<dbReference type="AlphaFoldDB" id="A0A9W8UL41"/>
<dbReference type="KEGG" id="amus:LMH87_000435"/>
<dbReference type="InterPro" id="IPR050491">
    <property type="entry name" value="AmpC-like"/>
</dbReference>
<protein>
    <recommendedName>
        <fullName evidence="2">Beta-lactamase-related domain-containing protein</fullName>
    </recommendedName>
</protein>
<proteinExistence type="inferred from homology"/>
<name>A0A9W8UL41_AKAMU</name>
<dbReference type="EMBL" id="JAJHUN010000007">
    <property type="protein sequence ID" value="KAJ4155178.1"/>
    <property type="molecule type" value="Genomic_DNA"/>
</dbReference>
<dbReference type="Proteomes" id="UP001144673">
    <property type="component" value="Chromosome 6"/>
</dbReference>
<dbReference type="SUPFAM" id="SSF56601">
    <property type="entry name" value="beta-lactamase/transpeptidase-like"/>
    <property type="match status" value="1"/>
</dbReference>
<dbReference type="InterPro" id="IPR001466">
    <property type="entry name" value="Beta-lactam-related"/>
</dbReference>
<gene>
    <name evidence="3" type="ORF">LMH87_000435</name>
</gene>
<dbReference type="Pfam" id="PF00144">
    <property type="entry name" value="Beta-lactamase"/>
    <property type="match status" value="1"/>
</dbReference>
<dbReference type="RefSeq" id="XP_056055302.1">
    <property type="nucleotide sequence ID" value="XM_056198343.1"/>
</dbReference>